<organism evidence="9 10">
    <name type="scientific">Acorus gramineus</name>
    <name type="common">Dwarf sweet flag</name>
    <dbReference type="NCBI Taxonomy" id="55184"/>
    <lineage>
        <taxon>Eukaryota</taxon>
        <taxon>Viridiplantae</taxon>
        <taxon>Streptophyta</taxon>
        <taxon>Embryophyta</taxon>
        <taxon>Tracheophyta</taxon>
        <taxon>Spermatophyta</taxon>
        <taxon>Magnoliopsida</taxon>
        <taxon>Liliopsida</taxon>
        <taxon>Acoraceae</taxon>
        <taxon>Acorus</taxon>
    </lineage>
</organism>
<feature type="transmembrane region" description="Helical" evidence="7">
    <location>
        <begin position="19"/>
        <end position="36"/>
    </location>
</feature>
<accession>A0AAV9BJF3</accession>
<feature type="transmembrane region" description="Helical" evidence="7">
    <location>
        <begin position="72"/>
        <end position="94"/>
    </location>
</feature>
<dbReference type="EMBL" id="JAUJYN010000003">
    <property type="protein sequence ID" value="KAK1276680.1"/>
    <property type="molecule type" value="Genomic_DNA"/>
</dbReference>
<evidence type="ECO:0000256" key="3">
    <source>
        <dbReference type="ARBA" id="ARBA00022448"/>
    </source>
</evidence>
<dbReference type="GO" id="GO:0016020">
    <property type="term" value="C:membrane"/>
    <property type="evidence" value="ECO:0007669"/>
    <property type="project" value="UniProtKB-SubCell"/>
</dbReference>
<name>A0AAV9BJF3_ACOGR</name>
<feature type="transmembrane region" description="Helical" evidence="7">
    <location>
        <begin position="140"/>
        <end position="160"/>
    </location>
</feature>
<feature type="transmembrane region" description="Helical" evidence="7">
    <location>
        <begin position="48"/>
        <end position="66"/>
    </location>
</feature>
<dbReference type="PROSITE" id="PS00216">
    <property type="entry name" value="SUGAR_TRANSPORT_1"/>
    <property type="match status" value="1"/>
</dbReference>
<evidence type="ECO:0000256" key="1">
    <source>
        <dbReference type="ARBA" id="ARBA00004141"/>
    </source>
</evidence>
<evidence type="ECO:0000256" key="4">
    <source>
        <dbReference type="ARBA" id="ARBA00022692"/>
    </source>
</evidence>
<comment type="caution">
    <text evidence="9">The sequence shown here is derived from an EMBL/GenBank/DDBJ whole genome shotgun (WGS) entry which is preliminary data.</text>
</comment>
<feature type="transmembrane region" description="Helical" evidence="7">
    <location>
        <begin position="314"/>
        <end position="333"/>
    </location>
</feature>
<sequence length="376" mass="40339">MSGAAIFIQDDLHVSDTQIEILIGILNIYSLIGSALAGRTSDAIGRRYTIVLAAVFFFVGAIVMGFSPNYAVLMFGRFIAGIGVGYALMVAPVYTAEVSPASSRGFLTSFPEVFINTGILLGYVSNYAFSHLSKHLSWRLMLGIGAIPSVFLAFGVLAMPESPRWLVVFKKAGITNDSKLLGATVGVGFTKTLFILVATFWLDRFGRRPLLLSSVGGMIASLAVLGTGLTVVERSAEGTVMWAVVACIAAVLAFVAFFSIGLGPITWVYSSEIFPLRLRAQGVSMGVAVNRVTSGVISMTFISLYKAITIGGSFYLFAGVATIAWVFFFTYLPETRGRTLEDMGSLFGKTSHENQNSKEDDQLGQVQLVTANNGQM</sequence>
<evidence type="ECO:0000313" key="10">
    <source>
        <dbReference type="Proteomes" id="UP001179952"/>
    </source>
</evidence>
<proteinExistence type="inferred from homology"/>
<evidence type="ECO:0000259" key="8">
    <source>
        <dbReference type="PROSITE" id="PS50850"/>
    </source>
</evidence>
<comment type="similarity">
    <text evidence="2">Belongs to the major facilitator superfamily. Sugar transporter (TC 2.A.1.1) family.</text>
</comment>
<dbReference type="InterPro" id="IPR020846">
    <property type="entry name" value="MFS_dom"/>
</dbReference>
<gene>
    <name evidence="9" type="ORF">QJS04_geneDACA011666</name>
</gene>
<keyword evidence="4 7" id="KW-0812">Transmembrane</keyword>
<dbReference type="Gene3D" id="1.20.1250.20">
    <property type="entry name" value="MFS general substrate transporter like domains"/>
    <property type="match status" value="2"/>
</dbReference>
<evidence type="ECO:0000256" key="2">
    <source>
        <dbReference type="ARBA" id="ARBA00010992"/>
    </source>
</evidence>
<evidence type="ECO:0000256" key="6">
    <source>
        <dbReference type="ARBA" id="ARBA00023136"/>
    </source>
</evidence>
<feature type="transmembrane region" description="Helical" evidence="7">
    <location>
        <begin position="180"/>
        <end position="202"/>
    </location>
</feature>
<comment type="subcellular location">
    <subcellularLocation>
        <location evidence="1">Membrane</location>
        <topology evidence="1">Multi-pass membrane protein</topology>
    </subcellularLocation>
</comment>
<dbReference type="SUPFAM" id="SSF103473">
    <property type="entry name" value="MFS general substrate transporter"/>
    <property type="match status" value="1"/>
</dbReference>
<reference evidence="9" key="1">
    <citation type="journal article" date="2023" name="Nat. Commun.">
        <title>Diploid and tetraploid genomes of Acorus and the evolution of monocots.</title>
        <authorList>
            <person name="Ma L."/>
            <person name="Liu K.W."/>
            <person name="Li Z."/>
            <person name="Hsiao Y.Y."/>
            <person name="Qi Y."/>
            <person name="Fu T."/>
            <person name="Tang G.D."/>
            <person name="Zhang D."/>
            <person name="Sun W.H."/>
            <person name="Liu D.K."/>
            <person name="Li Y."/>
            <person name="Chen G.Z."/>
            <person name="Liu X.D."/>
            <person name="Liao X.Y."/>
            <person name="Jiang Y.T."/>
            <person name="Yu X."/>
            <person name="Hao Y."/>
            <person name="Huang J."/>
            <person name="Zhao X.W."/>
            <person name="Ke S."/>
            <person name="Chen Y.Y."/>
            <person name="Wu W.L."/>
            <person name="Hsu J.L."/>
            <person name="Lin Y.F."/>
            <person name="Huang M.D."/>
            <person name="Li C.Y."/>
            <person name="Huang L."/>
            <person name="Wang Z.W."/>
            <person name="Zhao X."/>
            <person name="Zhong W.Y."/>
            <person name="Peng D.H."/>
            <person name="Ahmad S."/>
            <person name="Lan S."/>
            <person name="Zhang J.S."/>
            <person name="Tsai W.C."/>
            <person name="Van de Peer Y."/>
            <person name="Liu Z.J."/>
        </authorList>
    </citation>
    <scope>NUCLEOTIDE SEQUENCE</scope>
    <source>
        <strain evidence="9">SCP</strain>
    </source>
</reference>
<dbReference type="InterPro" id="IPR036259">
    <property type="entry name" value="MFS_trans_sf"/>
</dbReference>
<dbReference type="InterPro" id="IPR045262">
    <property type="entry name" value="STP/PLT_plant"/>
</dbReference>
<evidence type="ECO:0000256" key="7">
    <source>
        <dbReference type="SAM" id="Phobius"/>
    </source>
</evidence>
<keyword evidence="6 7" id="KW-0472">Membrane</keyword>
<dbReference type="Proteomes" id="UP001179952">
    <property type="component" value="Unassembled WGS sequence"/>
</dbReference>
<evidence type="ECO:0000256" key="5">
    <source>
        <dbReference type="ARBA" id="ARBA00022989"/>
    </source>
</evidence>
<dbReference type="PANTHER" id="PTHR23500:SF424">
    <property type="entry name" value="POLYOL TRANSPORTER 5"/>
    <property type="match status" value="1"/>
</dbReference>
<protein>
    <submittedName>
        <fullName evidence="9">Polyol transporter 5</fullName>
    </submittedName>
</protein>
<feature type="domain" description="Major facilitator superfamily (MFS) profile" evidence="8">
    <location>
        <begin position="1"/>
        <end position="376"/>
    </location>
</feature>
<reference evidence="9" key="2">
    <citation type="submission" date="2023-06" db="EMBL/GenBank/DDBJ databases">
        <authorList>
            <person name="Ma L."/>
            <person name="Liu K.-W."/>
            <person name="Li Z."/>
            <person name="Hsiao Y.-Y."/>
            <person name="Qi Y."/>
            <person name="Fu T."/>
            <person name="Tang G."/>
            <person name="Zhang D."/>
            <person name="Sun W.-H."/>
            <person name="Liu D.-K."/>
            <person name="Li Y."/>
            <person name="Chen G.-Z."/>
            <person name="Liu X.-D."/>
            <person name="Liao X.-Y."/>
            <person name="Jiang Y.-T."/>
            <person name="Yu X."/>
            <person name="Hao Y."/>
            <person name="Huang J."/>
            <person name="Zhao X.-W."/>
            <person name="Ke S."/>
            <person name="Chen Y.-Y."/>
            <person name="Wu W.-L."/>
            <person name="Hsu J.-L."/>
            <person name="Lin Y.-F."/>
            <person name="Huang M.-D."/>
            <person name="Li C.-Y."/>
            <person name="Huang L."/>
            <person name="Wang Z.-W."/>
            <person name="Zhao X."/>
            <person name="Zhong W.-Y."/>
            <person name="Peng D.-H."/>
            <person name="Ahmad S."/>
            <person name="Lan S."/>
            <person name="Zhang J.-S."/>
            <person name="Tsai W.-C."/>
            <person name="Van De Peer Y."/>
            <person name="Liu Z.-J."/>
        </authorList>
    </citation>
    <scope>NUCLEOTIDE SEQUENCE</scope>
    <source>
        <strain evidence="9">SCP</strain>
        <tissue evidence="9">Leaves</tissue>
    </source>
</reference>
<dbReference type="Pfam" id="PF00083">
    <property type="entry name" value="Sugar_tr"/>
    <property type="match status" value="2"/>
</dbReference>
<feature type="transmembrane region" description="Helical" evidence="7">
    <location>
        <begin position="288"/>
        <end position="308"/>
    </location>
</feature>
<dbReference type="InterPro" id="IPR005829">
    <property type="entry name" value="Sugar_transporter_CS"/>
</dbReference>
<feature type="transmembrane region" description="Helical" evidence="7">
    <location>
        <begin position="241"/>
        <end position="267"/>
    </location>
</feature>
<dbReference type="InterPro" id="IPR005828">
    <property type="entry name" value="MFS_sugar_transport-like"/>
</dbReference>
<dbReference type="GO" id="GO:0015144">
    <property type="term" value="F:carbohydrate transmembrane transporter activity"/>
    <property type="evidence" value="ECO:0007669"/>
    <property type="project" value="InterPro"/>
</dbReference>
<dbReference type="PROSITE" id="PS50850">
    <property type="entry name" value="MFS"/>
    <property type="match status" value="1"/>
</dbReference>
<keyword evidence="3" id="KW-0813">Transport</keyword>
<keyword evidence="5 7" id="KW-1133">Transmembrane helix</keyword>
<dbReference type="PROSITE" id="PS00217">
    <property type="entry name" value="SUGAR_TRANSPORT_2"/>
    <property type="match status" value="1"/>
</dbReference>
<dbReference type="PANTHER" id="PTHR23500">
    <property type="entry name" value="SOLUTE CARRIER FAMILY 2, FACILITATED GLUCOSE TRANSPORTER"/>
    <property type="match status" value="1"/>
</dbReference>
<evidence type="ECO:0000313" key="9">
    <source>
        <dbReference type="EMBL" id="KAK1276680.1"/>
    </source>
</evidence>
<dbReference type="AlphaFoldDB" id="A0AAV9BJF3"/>
<feature type="transmembrane region" description="Helical" evidence="7">
    <location>
        <begin position="209"/>
        <end position="229"/>
    </location>
</feature>
<keyword evidence="10" id="KW-1185">Reference proteome</keyword>